<dbReference type="GO" id="GO:0000981">
    <property type="term" value="F:DNA-binding transcription factor activity, RNA polymerase II-specific"/>
    <property type="evidence" value="ECO:0007669"/>
    <property type="project" value="InterPro"/>
</dbReference>
<comment type="function">
    <text evidence="2">Histone demethylase that specifically demethylates 'Lys-36' of histone H3, thereby playing a central role in histone code.</text>
</comment>
<dbReference type="InterPro" id="IPR003347">
    <property type="entry name" value="JmjC_dom"/>
</dbReference>
<evidence type="ECO:0000256" key="2">
    <source>
        <dbReference type="ARBA" id="ARBA00003909"/>
    </source>
</evidence>
<dbReference type="SMART" id="SM00558">
    <property type="entry name" value="JmjC"/>
    <property type="match status" value="1"/>
</dbReference>
<dbReference type="InterPro" id="IPR001965">
    <property type="entry name" value="Znf_PHD"/>
</dbReference>
<feature type="compositionally biased region" description="Low complexity" evidence="20">
    <location>
        <begin position="376"/>
        <end position="389"/>
    </location>
</feature>
<evidence type="ECO:0000256" key="18">
    <source>
        <dbReference type="ARBA" id="ARBA00047915"/>
    </source>
</evidence>
<dbReference type="CDD" id="cd15517">
    <property type="entry name" value="PHD_TCF19_like"/>
    <property type="match status" value="1"/>
</dbReference>
<feature type="region of interest" description="Disordered" evidence="20">
    <location>
        <begin position="244"/>
        <end position="448"/>
    </location>
</feature>
<comment type="cofactor">
    <cofactor evidence="1">
        <name>Fe(2+)</name>
        <dbReference type="ChEBI" id="CHEBI:29033"/>
    </cofactor>
</comment>
<proteinExistence type="inferred from homology"/>
<dbReference type="PROSITE" id="PS51184">
    <property type="entry name" value="JMJC"/>
    <property type="match status" value="1"/>
</dbReference>
<keyword evidence="14" id="KW-0805">Transcription regulation</keyword>
<feature type="compositionally biased region" description="Low complexity" evidence="20">
    <location>
        <begin position="1514"/>
        <end position="1529"/>
    </location>
</feature>
<dbReference type="Pfam" id="PF02373">
    <property type="entry name" value="JmjC"/>
    <property type="match status" value="1"/>
</dbReference>
<evidence type="ECO:0000256" key="15">
    <source>
        <dbReference type="ARBA" id="ARBA00023163"/>
    </source>
</evidence>
<dbReference type="InterPro" id="IPR041070">
    <property type="entry name" value="JHD"/>
</dbReference>
<keyword evidence="7" id="KW-0479">Metal-binding</keyword>
<comment type="catalytic activity">
    <reaction evidence="18">
        <text>N(6),N(6)-dimethyl-L-lysyl(36)-[histone H3] + 2 2-oxoglutarate + 2 O2 = L-lysyl(36)-[histone H3] + 2 formaldehyde + 2 succinate + 2 CO2</text>
        <dbReference type="Rhea" id="RHEA:42032"/>
        <dbReference type="Rhea" id="RHEA-COMP:9785"/>
        <dbReference type="Rhea" id="RHEA-COMP:9787"/>
        <dbReference type="ChEBI" id="CHEBI:15379"/>
        <dbReference type="ChEBI" id="CHEBI:16526"/>
        <dbReference type="ChEBI" id="CHEBI:16810"/>
        <dbReference type="ChEBI" id="CHEBI:16842"/>
        <dbReference type="ChEBI" id="CHEBI:29969"/>
        <dbReference type="ChEBI" id="CHEBI:30031"/>
        <dbReference type="ChEBI" id="CHEBI:61976"/>
        <dbReference type="EC" id="1.14.11.27"/>
    </reaction>
</comment>
<evidence type="ECO:0000256" key="19">
    <source>
        <dbReference type="PROSITE-ProRule" id="PRU00146"/>
    </source>
</evidence>
<dbReference type="CDD" id="cd00067">
    <property type="entry name" value="GAL4"/>
    <property type="match status" value="1"/>
</dbReference>
<name>A0A6A6ZH34_9PLEO</name>
<keyword evidence="11" id="KW-0223">Dioxygenase</keyword>
<keyword evidence="9" id="KW-0862">Zinc</keyword>
<evidence type="ECO:0000259" key="21">
    <source>
        <dbReference type="PROSITE" id="PS50016"/>
    </source>
</evidence>
<evidence type="ECO:0000256" key="3">
    <source>
        <dbReference type="ARBA" id="ARBA00004123"/>
    </source>
</evidence>
<sequence length="1612" mass="176960">MKRVTSFKAQYRQAPARAAPPPPPVWEPLSPTLRPTEPSTTHSAGGNHSDTTHGSGYANGGARRTPAVRETGRALPQLGSLAVTYQPPSRSGALPQPLPQYSLPLGSPIEALADAAVSSQRTSPAYIEPPRRASHAATSPITAPHPVGERVPTHTFSRGPTYPYNERPAKRARSEYHTSPPYGQHQSRPATSHIPGYNVEQMMDTGTRMYQESRAAPLQQSNGGDKMLSDAELLLFFSNVSATAAQTPPSTAKRWSISQPSPMEPLPQQTQQTREPSSPYVAKAQASSHEHQEMQELPDAKPTPELMPSDVPSAASASQAQTPPDETVGEDLQPPVQEAVAVEGSKSKKHQGWPKGKPRGPRGTPSTTKRKRSTPKPKTASAASMAAGADQLQSPRSLAAEQPLAMDIDGGSSAPSHIQLPPPTSTQNRRHSFSTSFPQPSPNGTSTTYFRAQSVPLGGTQVATTPAIDLARPAKKLVVEQPDLICAKCNSTDSDIKVGDGEQWIGCDGCKEWYHYACAGFSSEREVRDVNKFYCDPCRPKFGDTTKVRKSVRVHTTVDYAGLNEGVLKTSDDNPEHHYIAAFKNGDIEFTPETFARMPPELITGDFLEKSNGFKEPILIPGALNTRVEDTSSDPFEPPSATEQPGEDQSEPIPQFDFEAVTDVGQDKLDMVIPAGLTVRRVAELYGANEPVPVIDVKAQEGEGKKWTMGKWADYYEQQGEKPVRNVISLEVSRSKLGRLIRRPKAVRDMDLQDSVWPEDDKHLPPAVQFYCLMSVADCFTDFHIDFGGSSVYYHIVKGRKVFFFIPPTKQNLKKYEDWCLSPNQGHEWLGKQVKECYRVDLYPGDTMLIPSGWIHAVWTPEDSLVIGGNFLTRIHYGMQIKILEIEKNTKVALQFRYPFFQKIMWLTAIKYLEEDPLPASVRQLLESGEQFNRETPIYCEPDKFGHNSHLGPTNYNRRYYSKHELEGLSDLLNYIWRTVLISLDKIDVPQKTRGAVTRSIPKGHGDPVLLVKRFAMWVAWKRGNETIPTWAMPDASLPELAEAGEKKLSAAQVKKMERESLNEVLRATAERSSARIRASDLPAQAKESPLPAPQPRDPSPLPFDLSPPNGLEEILQLDMGPMSNGALTGFLRPSSNNAHITTPKTSQLGPKRVACDACRKRRIRCKHKDELIDTSKPGMHTIDLSGSYGISVKRRLSDHSIADGQTSTIGGPVNGGPIMADVNGDPYALKSGRVKACADCRKSKRRCIHDEYGNVDPVKANEIPIPRGSASKKRRVSDEDSTATAKRLKHESSYDDDYMNGDMHSRHSLPTQFSVGSALLQDIACSAQQALARDEDDMVPVDPALQAYASGAYSAMEMAPMYATNSNGIMSSIEQPAEGDVSMDGVEFTQHNGQAQGPSVEPLTPGPPPHNDTIHAHSNGYQASDTIHVQTNGFTDSDTIHVQTNGYHRKPTHERNAVRHPSSPVSPRHMSAVSPGTTTFNQYMTSPTTTHHHTNNHYTFTADSDFPPPPATPTTQPRSSRPPNSSAQKNTHTPSRAHTSRTPKSGSRRRDSKDGIKLEAGLGVGMGVNMGVGLMSGMPMDMCIDPSLDQASIDLIRQLQQEDLGLRRRQS</sequence>
<keyword evidence="24" id="KW-1185">Reference proteome</keyword>
<dbReference type="PROSITE" id="PS01359">
    <property type="entry name" value="ZF_PHD_1"/>
    <property type="match status" value="1"/>
</dbReference>
<dbReference type="OrthoDB" id="5876800at2759"/>
<evidence type="ECO:0000256" key="5">
    <source>
        <dbReference type="ARBA" id="ARBA00013246"/>
    </source>
</evidence>
<dbReference type="InterPro" id="IPR011011">
    <property type="entry name" value="Znf_FYVE_PHD"/>
</dbReference>
<dbReference type="Pfam" id="PF00628">
    <property type="entry name" value="PHD"/>
    <property type="match status" value="1"/>
</dbReference>
<keyword evidence="15" id="KW-0804">Transcription</keyword>
<dbReference type="Gene3D" id="2.60.120.650">
    <property type="entry name" value="Cupin"/>
    <property type="match status" value="2"/>
</dbReference>
<feature type="compositionally biased region" description="Polar residues" evidence="20">
    <location>
        <begin position="256"/>
        <end position="276"/>
    </location>
</feature>
<evidence type="ECO:0000256" key="12">
    <source>
        <dbReference type="ARBA" id="ARBA00023002"/>
    </source>
</evidence>
<evidence type="ECO:0000256" key="9">
    <source>
        <dbReference type="ARBA" id="ARBA00022833"/>
    </source>
</evidence>
<feature type="domain" description="JmjC" evidence="22">
    <location>
        <begin position="745"/>
        <end position="888"/>
    </location>
</feature>
<evidence type="ECO:0000256" key="14">
    <source>
        <dbReference type="ARBA" id="ARBA00023015"/>
    </source>
</evidence>
<feature type="compositionally biased region" description="Basic and acidic residues" evidence="20">
    <location>
        <begin position="167"/>
        <end position="176"/>
    </location>
</feature>
<feature type="region of interest" description="Disordered" evidence="20">
    <location>
        <begin position="130"/>
        <end position="195"/>
    </location>
</feature>
<feature type="compositionally biased region" description="Low complexity" evidence="20">
    <location>
        <begin position="308"/>
        <end position="325"/>
    </location>
</feature>
<feature type="domain" description="PHD-type" evidence="21">
    <location>
        <begin position="483"/>
        <end position="541"/>
    </location>
</feature>
<dbReference type="GO" id="GO:0008270">
    <property type="term" value="F:zinc ion binding"/>
    <property type="evidence" value="ECO:0007669"/>
    <property type="project" value="UniProtKB-KW"/>
</dbReference>
<dbReference type="InterPro" id="IPR019787">
    <property type="entry name" value="Znf_PHD-finger"/>
</dbReference>
<protein>
    <recommendedName>
        <fullName evidence="6">JmjC domain-containing histone demethylation protein 1</fullName>
        <ecNumber evidence="5">1.14.11.27</ecNumber>
    </recommendedName>
    <alternativeName>
        <fullName evidence="17">[Histone-H3]-lysine-36 demethylase 1</fullName>
    </alternativeName>
</protein>
<keyword evidence="8 19" id="KW-0863">Zinc-finger</keyword>
<dbReference type="PANTHER" id="PTHR23123">
    <property type="entry name" value="PHD/F-BOX CONTAINING PROTEIN"/>
    <property type="match status" value="1"/>
</dbReference>
<feature type="compositionally biased region" description="Pro residues" evidence="20">
    <location>
        <begin position="1091"/>
        <end position="1102"/>
    </location>
</feature>
<dbReference type="EC" id="1.14.11.27" evidence="5"/>
<evidence type="ECO:0000256" key="16">
    <source>
        <dbReference type="ARBA" id="ARBA00023242"/>
    </source>
</evidence>
<dbReference type="GO" id="GO:0005634">
    <property type="term" value="C:nucleus"/>
    <property type="evidence" value="ECO:0007669"/>
    <property type="project" value="UniProtKB-SubCell"/>
</dbReference>
<evidence type="ECO:0000256" key="8">
    <source>
        <dbReference type="ARBA" id="ARBA00022771"/>
    </source>
</evidence>
<feature type="compositionally biased region" description="Polar residues" evidence="20">
    <location>
        <begin position="433"/>
        <end position="448"/>
    </location>
</feature>
<feature type="region of interest" description="Disordered" evidence="20">
    <location>
        <begin position="1067"/>
        <end position="1108"/>
    </location>
</feature>
<evidence type="ECO:0000256" key="20">
    <source>
        <dbReference type="SAM" id="MobiDB-lite"/>
    </source>
</evidence>
<keyword evidence="12" id="KW-0560">Oxidoreductase</keyword>
<evidence type="ECO:0000259" key="22">
    <source>
        <dbReference type="PROSITE" id="PS51184"/>
    </source>
</evidence>
<feature type="compositionally biased region" description="Basic and acidic residues" evidence="20">
    <location>
        <begin position="1549"/>
        <end position="1558"/>
    </location>
</feature>
<dbReference type="Pfam" id="PF17811">
    <property type="entry name" value="JHD"/>
    <property type="match status" value="1"/>
</dbReference>
<feature type="region of interest" description="Disordered" evidence="20">
    <location>
        <begin position="628"/>
        <end position="653"/>
    </location>
</feature>
<evidence type="ECO:0000256" key="10">
    <source>
        <dbReference type="ARBA" id="ARBA00022853"/>
    </source>
</evidence>
<feature type="compositionally biased region" description="Polar residues" evidence="20">
    <location>
        <begin position="1530"/>
        <end position="1546"/>
    </location>
</feature>
<organism evidence="23 24">
    <name type="scientific">Ophiobolus disseminans</name>
    <dbReference type="NCBI Taxonomy" id="1469910"/>
    <lineage>
        <taxon>Eukaryota</taxon>
        <taxon>Fungi</taxon>
        <taxon>Dikarya</taxon>
        <taxon>Ascomycota</taxon>
        <taxon>Pezizomycotina</taxon>
        <taxon>Dothideomycetes</taxon>
        <taxon>Pleosporomycetidae</taxon>
        <taxon>Pleosporales</taxon>
        <taxon>Pleosporineae</taxon>
        <taxon>Phaeosphaeriaceae</taxon>
        <taxon>Ophiobolus</taxon>
    </lineage>
</organism>
<evidence type="ECO:0000256" key="11">
    <source>
        <dbReference type="ARBA" id="ARBA00022964"/>
    </source>
</evidence>
<keyword evidence="16" id="KW-0539">Nucleus</keyword>
<feature type="compositionally biased region" description="Low complexity" evidence="20">
    <location>
        <begin position="1497"/>
        <end position="1506"/>
    </location>
</feature>
<evidence type="ECO:0000256" key="1">
    <source>
        <dbReference type="ARBA" id="ARBA00001954"/>
    </source>
</evidence>
<dbReference type="SUPFAM" id="SSF51197">
    <property type="entry name" value="Clavaminate synthase-like"/>
    <property type="match status" value="1"/>
</dbReference>
<evidence type="ECO:0000313" key="23">
    <source>
        <dbReference type="EMBL" id="KAF2819624.1"/>
    </source>
</evidence>
<feature type="region of interest" description="Disordered" evidence="20">
    <location>
        <begin position="1"/>
        <end position="100"/>
    </location>
</feature>
<gene>
    <name evidence="23" type="ORF">CC86DRAFT_132322</name>
</gene>
<feature type="compositionally biased region" description="Polar residues" evidence="20">
    <location>
        <begin position="1475"/>
        <end position="1488"/>
    </location>
</feature>
<accession>A0A6A6ZH34</accession>
<comment type="similarity">
    <text evidence="4">Belongs to the JHDM1 histone demethylase family.</text>
</comment>
<dbReference type="Proteomes" id="UP000799424">
    <property type="component" value="Unassembled WGS sequence"/>
</dbReference>
<feature type="region of interest" description="Disordered" evidence="20">
    <location>
        <begin position="1448"/>
        <end position="1559"/>
    </location>
</feature>
<keyword evidence="10" id="KW-0156">Chromatin regulator</keyword>
<dbReference type="InterPro" id="IPR050690">
    <property type="entry name" value="JHDM1_Histone_Demethylase"/>
</dbReference>
<evidence type="ECO:0000256" key="7">
    <source>
        <dbReference type="ARBA" id="ARBA00022723"/>
    </source>
</evidence>
<reference evidence="23" key="1">
    <citation type="journal article" date="2020" name="Stud. Mycol.">
        <title>101 Dothideomycetes genomes: a test case for predicting lifestyles and emergence of pathogens.</title>
        <authorList>
            <person name="Haridas S."/>
            <person name="Albert R."/>
            <person name="Binder M."/>
            <person name="Bloem J."/>
            <person name="Labutti K."/>
            <person name="Salamov A."/>
            <person name="Andreopoulos B."/>
            <person name="Baker S."/>
            <person name="Barry K."/>
            <person name="Bills G."/>
            <person name="Bluhm B."/>
            <person name="Cannon C."/>
            <person name="Castanera R."/>
            <person name="Culley D."/>
            <person name="Daum C."/>
            <person name="Ezra D."/>
            <person name="Gonzalez J."/>
            <person name="Henrissat B."/>
            <person name="Kuo A."/>
            <person name="Liang C."/>
            <person name="Lipzen A."/>
            <person name="Lutzoni F."/>
            <person name="Magnuson J."/>
            <person name="Mondo S."/>
            <person name="Nolan M."/>
            <person name="Ohm R."/>
            <person name="Pangilinan J."/>
            <person name="Park H.-J."/>
            <person name="Ramirez L."/>
            <person name="Alfaro M."/>
            <person name="Sun H."/>
            <person name="Tritt A."/>
            <person name="Yoshinaga Y."/>
            <person name="Zwiers L.-H."/>
            <person name="Turgeon B."/>
            <person name="Goodwin S."/>
            <person name="Spatafora J."/>
            <person name="Crous P."/>
            <person name="Grigoriev I."/>
        </authorList>
    </citation>
    <scope>NUCLEOTIDE SEQUENCE</scope>
    <source>
        <strain evidence="23">CBS 113818</strain>
    </source>
</reference>
<evidence type="ECO:0000256" key="6">
    <source>
        <dbReference type="ARBA" id="ARBA00015153"/>
    </source>
</evidence>
<dbReference type="PROSITE" id="PS50016">
    <property type="entry name" value="ZF_PHD_2"/>
    <property type="match status" value="1"/>
</dbReference>
<dbReference type="SMART" id="SM00249">
    <property type="entry name" value="PHD"/>
    <property type="match status" value="1"/>
</dbReference>
<evidence type="ECO:0000313" key="24">
    <source>
        <dbReference type="Proteomes" id="UP000799424"/>
    </source>
</evidence>
<comment type="subcellular location">
    <subcellularLocation>
        <location evidence="3">Nucleus</location>
    </subcellularLocation>
</comment>
<dbReference type="InterPro" id="IPR001138">
    <property type="entry name" value="Zn2Cys6_DnaBD"/>
</dbReference>
<feature type="compositionally biased region" description="Polar residues" evidence="20">
    <location>
        <begin position="37"/>
        <end position="54"/>
    </location>
</feature>
<keyword evidence="13" id="KW-0408">Iron</keyword>
<evidence type="ECO:0000256" key="17">
    <source>
        <dbReference type="ARBA" id="ARBA00031083"/>
    </source>
</evidence>
<feature type="region of interest" description="Disordered" evidence="20">
    <location>
        <begin position="1260"/>
        <end position="1303"/>
    </location>
</feature>
<evidence type="ECO:0000256" key="4">
    <source>
        <dbReference type="ARBA" id="ARBA00008037"/>
    </source>
</evidence>
<feature type="compositionally biased region" description="Basic residues" evidence="20">
    <location>
        <begin position="347"/>
        <end position="360"/>
    </location>
</feature>
<dbReference type="SUPFAM" id="SSF57903">
    <property type="entry name" value="FYVE/PHD zinc finger"/>
    <property type="match status" value="1"/>
</dbReference>
<dbReference type="EMBL" id="MU006244">
    <property type="protein sequence ID" value="KAF2819624.1"/>
    <property type="molecule type" value="Genomic_DNA"/>
</dbReference>
<dbReference type="InterPro" id="IPR019786">
    <property type="entry name" value="Zinc_finger_PHD-type_CS"/>
</dbReference>
<evidence type="ECO:0000256" key="13">
    <source>
        <dbReference type="ARBA" id="ARBA00023004"/>
    </source>
</evidence>
<dbReference type="GO" id="GO:0140680">
    <property type="term" value="F:histone H3K36me/H3K36me2 demethylase activity"/>
    <property type="evidence" value="ECO:0007669"/>
    <property type="project" value="UniProtKB-EC"/>
</dbReference>